<dbReference type="Proteomes" id="UP000005240">
    <property type="component" value="Unassembled WGS sequence"/>
</dbReference>
<dbReference type="InterPro" id="IPR046496">
    <property type="entry name" value="DUF6589"/>
</dbReference>
<reference evidence="4 5" key="3">
    <citation type="journal article" date="2017" name="G3 (Bethesda)">
        <title>Comparative analysis highlights variable genome content of wheat rusts and divergence of the mating loci.</title>
        <authorList>
            <person name="Cuomo C.A."/>
            <person name="Bakkeren G."/>
            <person name="Khalil H.B."/>
            <person name="Panwar V."/>
            <person name="Joly D."/>
            <person name="Linning R."/>
            <person name="Sakthikumar S."/>
            <person name="Song X."/>
            <person name="Adiconis X."/>
            <person name="Fan L."/>
            <person name="Goldberg J.M."/>
            <person name="Levin J.Z."/>
            <person name="Young S."/>
            <person name="Zeng Q."/>
            <person name="Anikster Y."/>
            <person name="Bruce M."/>
            <person name="Wang M."/>
            <person name="Yin C."/>
            <person name="McCallum B."/>
            <person name="Szabo L.J."/>
            <person name="Hulbert S."/>
            <person name="Chen X."/>
            <person name="Fellers J.P."/>
        </authorList>
    </citation>
    <scope>NUCLEOTIDE SEQUENCE</scope>
    <source>
        <strain evidence="5">Isolate 1-1 / race 1 (BBBD)</strain>
        <strain evidence="4">isolate 1-1 / race 1 (BBBD)</strain>
    </source>
</reference>
<feature type="region of interest" description="Disordered" evidence="1">
    <location>
        <begin position="152"/>
        <end position="222"/>
    </location>
</feature>
<evidence type="ECO:0000256" key="1">
    <source>
        <dbReference type="SAM" id="MobiDB-lite"/>
    </source>
</evidence>
<feature type="domain" description="DUF6589" evidence="2">
    <location>
        <begin position="399"/>
        <end position="564"/>
    </location>
</feature>
<protein>
    <recommendedName>
        <fullName evidence="2">DUF6589 domain-containing protein</fullName>
    </recommendedName>
</protein>
<proteinExistence type="predicted"/>
<gene>
    <name evidence="3" type="ORF">PTTG_11886</name>
</gene>
<reference evidence="3" key="1">
    <citation type="submission" date="2009-11" db="EMBL/GenBank/DDBJ databases">
        <authorList>
            <consortium name="The Broad Institute Genome Sequencing Platform"/>
            <person name="Ward D."/>
            <person name="Feldgarden M."/>
            <person name="Earl A."/>
            <person name="Young S.K."/>
            <person name="Zeng Q."/>
            <person name="Koehrsen M."/>
            <person name="Alvarado L."/>
            <person name="Berlin A."/>
            <person name="Bochicchio J."/>
            <person name="Borenstein D."/>
            <person name="Chapman S.B."/>
            <person name="Chen Z."/>
            <person name="Engels R."/>
            <person name="Freedman E."/>
            <person name="Gellesch M."/>
            <person name="Goldberg J."/>
            <person name="Griggs A."/>
            <person name="Gujja S."/>
            <person name="Heilman E."/>
            <person name="Heiman D."/>
            <person name="Hepburn T."/>
            <person name="Howarth C."/>
            <person name="Jen D."/>
            <person name="Larson L."/>
            <person name="Lewis B."/>
            <person name="Mehta T."/>
            <person name="Park D."/>
            <person name="Pearson M."/>
            <person name="Roberts A."/>
            <person name="Saif S."/>
            <person name="Shea T."/>
            <person name="Shenoy N."/>
            <person name="Sisk P."/>
            <person name="Stolte C."/>
            <person name="Sykes S."/>
            <person name="Thomson T."/>
            <person name="Walk T."/>
            <person name="White J."/>
            <person name="Yandava C."/>
            <person name="Izard J."/>
            <person name="Baranova O.V."/>
            <person name="Blanton J.M."/>
            <person name="Tanner A.C."/>
            <person name="Dewhirst F.E."/>
            <person name="Haas B."/>
            <person name="Nusbaum C."/>
            <person name="Birren B."/>
        </authorList>
    </citation>
    <scope>NUCLEOTIDE SEQUENCE [LARGE SCALE GENOMIC DNA]</scope>
    <source>
        <strain evidence="3">1-1 BBBD Race 1</strain>
    </source>
</reference>
<reference evidence="3" key="2">
    <citation type="submission" date="2016-05" db="EMBL/GenBank/DDBJ databases">
        <title>Comparative analysis highlights variable genome content of wheat rusts and divergence of the mating loci.</title>
        <authorList>
            <person name="Cuomo C.A."/>
            <person name="Bakkeren G."/>
            <person name="Szabo L."/>
            <person name="Khalil H."/>
            <person name="Joly D."/>
            <person name="Goldberg J."/>
            <person name="Young S."/>
            <person name="Zeng Q."/>
            <person name="Fellers J."/>
        </authorList>
    </citation>
    <scope>NUCLEOTIDE SEQUENCE [LARGE SCALE GENOMIC DNA]</scope>
    <source>
        <strain evidence="3">1-1 BBBD Race 1</strain>
    </source>
</reference>
<dbReference type="EnsemblFungi" id="PTTG_11886-t43_1">
    <property type="protein sequence ID" value="PTTG_11886-t43_1-p1"/>
    <property type="gene ID" value="PTTG_11886"/>
</dbReference>
<dbReference type="OrthoDB" id="2503533at2759"/>
<dbReference type="EMBL" id="ADAS02000012">
    <property type="protein sequence ID" value="OAV97621.1"/>
    <property type="molecule type" value="Genomic_DNA"/>
</dbReference>
<feature type="compositionally biased region" description="Polar residues" evidence="1">
    <location>
        <begin position="159"/>
        <end position="168"/>
    </location>
</feature>
<evidence type="ECO:0000313" key="4">
    <source>
        <dbReference type="EnsemblFungi" id="PTTG_11886-t43_1-p1"/>
    </source>
</evidence>
<reference evidence="4" key="4">
    <citation type="submission" date="2025-05" db="UniProtKB">
        <authorList>
            <consortium name="EnsemblFungi"/>
        </authorList>
    </citation>
    <scope>IDENTIFICATION</scope>
    <source>
        <strain evidence="4">isolate 1-1 / race 1 (BBBD)</strain>
    </source>
</reference>
<dbReference type="AlphaFoldDB" id="A0A180GYN7"/>
<organism evidence="3">
    <name type="scientific">Puccinia triticina (isolate 1-1 / race 1 (BBBD))</name>
    <name type="common">Brown leaf rust fungus</name>
    <dbReference type="NCBI Taxonomy" id="630390"/>
    <lineage>
        <taxon>Eukaryota</taxon>
        <taxon>Fungi</taxon>
        <taxon>Dikarya</taxon>
        <taxon>Basidiomycota</taxon>
        <taxon>Pucciniomycotina</taxon>
        <taxon>Pucciniomycetes</taxon>
        <taxon>Pucciniales</taxon>
        <taxon>Pucciniaceae</taxon>
        <taxon>Puccinia</taxon>
    </lineage>
</organism>
<dbReference type="VEuPathDB" id="FungiDB:PTTG_11886"/>
<evidence type="ECO:0000313" key="3">
    <source>
        <dbReference type="EMBL" id="OAV97621.1"/>
    </source>
</evidence>
<evidence type="ECO:0000259" key="2">
    <source>
        <dbReference type="Pfam" id="PF20231"/>
    </source>
</evidence>
<accession>A0A180GYN7</accession>
<evidence type="ECO:0000313" key="5">
    <source>
        <dbReference type="Proteomes" id="UP000005240"/>
    </source>
</evidence>
<sequence>MTMCLQNLPALSDQAEKLLFIDQVLHAYNLDAKRFIQAYLQNECPKIKSNRRIWGAPYGWPSTMLLINTIKELVHKTTEGKARWSAYILSEAKLIIAGEGGAHGQFPKGNYYNSKKITPAFFSDEAKAARMEQHVTLDMPFLYNLILHKVQRDRPSPTDPAQKNTASGSDRKGKKQLAATTCDSGLDKGGNSGSLIYDSDTSDSDTGLAESAKQKNKKKLKTGDDLLTRKMKTSPAETEDVEEELDRKNRPHIIAATVCSMVAFGANRRDNALQIQNAVVLLACGVTERVSSYLNYIGLASSRRTAHRALSSLGRIAERTVIRKMGKSQAPLAPIICMDNIDFEESIHEKSVEKTTQMFHGTWGYLHVPDRTLIDKFDPKDFSLESFKTAIERSSEMKVQPSWFLPDTASAEHFRAVLKSQILRVLLEFLATPEDKQHPLNKDPPPIDPIDVKEPDITMFKLMIASDNSTEGVGEVLQGFLRQTDLSSTDFFSRLQVIDGDLATCMNVESLRAQRKPSGHVEEDLSAIVTLLGASHVLWNIAQSFFLLHFGNSSDSEDLGAWHTLQTPQ</sequence>
<name>A0A180GYN7_PUCT1</name>
<dbReference type="Pfam" id="PF20231">
    <property type="entry name" value="DUF6589"/>
    <property type="match status" value="1"/>
</dbReference>
<keyword evidence="5" id="KW-1185">Reference proteome</keyword>